<dbReference type="RefSeq" id="WP_265384279.1">
    <property type="nucleotide sequence ID" value="NZ_CP110615.1"/>
</dbReference>
<keyword evidence="2" id="KW-1185">Reference proteome</keyword>
<reference evidence="1" key="1">
    <citation type="submission" date="2022-10" db="EMBL/GenBank/DDBJ databases">
        <title>Rhodococcus sp.75.</title>
        <authorList>
            <person name="Sun M."/>
        </authorList>
    </citation>
    <scope>NUCLEOTIDE SEQUENCE</scope>
    <source>
        <strain evidence="1">75</strain>
    </source>
</reference>
<name>A0ABY6P3E4_9NOCA</name>
<accession>A0ABY6P3E4</accession>
<proteinExistence type="predicted"/>
<evidence type="ECO:0008006" key="3">
    <source>
        <dbReference type="Google" id="ProtNLM"/>
    </source>
</evidence>
<dbReference type="Proteomes" id="UP001164965">
    <property type="component" value="Chromosome"/>
</dbReference>
<evidence type="ECO:0000313" key="2">
    <source>
        <dbReference type="Proteomes" id="UP001164965"/>
    </source>
</evidence>
<evidence type="ECO:0000313" key="1">
    <source>
        <dbReference type="EMBL" id="UZJ26175.1"/>
    </source>
</evidence>
<protein>
    <recommendedName>
        <fullName evidence="3">YbaB/EbfC DNA-binding family protein</fullName>
    </recommendedName>
</protein>
<gene>
    <name evidence="1" type="ORF">RHODO2019_07120</name>
</gene>
<sequence length="102" mass="10281">MSEESTPSVTAPARAVAAVDRFVAAHGEAASAVVEGVSCDKVRITLVGADGNLGDVIVRDAATAAAVVEASTATGAEWDRELSGSVTLTRANRARMAGGRAR</sequence>
<dbReference type="EMBL" id="CP110615">
    <property type="protein sequence ID" value="UZJ26175.1"/>
    <property type="molecule type" value="Genomic_DNA"/>
</dbReference>
<organism evidence="1 2">
    <name type="scientific">Rhodococcus antarcticus</name>
    <dbReference type="NCBI Taxonomy" id="2987751"/>
    <lineage>
        <taxon>Bacteria</taxon>
        <taxon>Bacillati</taxon>
        <taxon>Actinomycetota</taxon>
        <taxon>Actinomycetes</taxon>
        <taxon>Mycobacteriales</taxon>
        <taxon>Nocardiaceae</taxon>
        <taxon>Rhodococcus</taxon>
    </lineage>
</organism>